<protein>
    <submittedName>
        <fullName evidence="2">Uncharacterized protein</fullName>
    </submittedName>
</protein>
<dbReference type="Gramene" id="TraesNOR6A03G03338330.1">
    <property type="protein sequence ID" value="TraesNOR6A03G03338330.1"/>
    <property type="gene ID" value="TraesNOR6A03G03338330"/>
</dbReference>
<dbReference type="Gramene" id="TraesLAC6A03G03261670.1">
    <property type="protein sequence ID" value="TraesLAC6A03G03261670.1"/>
    <property type="gene ID" value="TraesLAC6A03G03261670"/>
</dbReference>
<dbReference type="Gramene" id="TraesCS6A03G0449100.1">
    <property type="protein sequence ID" value="TraesCS6A03G0449100.1.CDS"/>
    <property type="gene ID" value="TraesCS6A03G0449100"/>
</dbReference>
<reference evidence="2" key="1">
    <citation type="submission" date="2018-08" db="EMBL/GenBank/DDBJ databases">
        <authorList>
            <person name="Rossello M."/>
        </authorList>
    </citation>
    <scope>NUCLEOTIDE SEQUENCE [LARGE SCALE GENOMIC DNA]</scope>
    <source>
        <strain evidence="2">cv. Chinese Spring</strain>
    </source>
</reference>
<dbReference type="Proteomes" id="UP000019116">
    <property type="component" value="Chromosome 6A"/>
</dbReference>
<gene>
    <name evidence="2" type="primary">LOC123127282</name>
</gene>
<dbReference type="SMR" id="A0A3B6NP81"/>
<keyword evidence="3" id="KW-1185">Reference proteome</keyword>
<dbReference type="PANTHER" id="PTHR36387">
    <property type="entry name" value="UDP-N-ACETYLMURAMOYL-L-ALANYL-D-GLUTAMATE-2, 6-DIAMINOPIMELATE LIGASE"/>
    <property type="match status" value="1"/>
</dbReference>
<dbReference type="OMA" id="QWAQRKT"/>
<dbReference type="PANTHER" id="PTHR36387:SF2">
    <property type="entry name" value="UDP-N-ACETYLMURAMOYL-L-ALANYL-D-GLUTAMATE-2, 6-DIAMINOPIMELATE LIGASE"/>
    <property type="match status" value="1"/>
</dbReference>
<feature type="compositionally biased region" description="Basic and acidic residues" evidence="1">
    <location>
        <begin position="20"/>
        <end position="43"/>
    </location>
</feature>
<accession>A0A3B6NP81</accession>
<dbReference type="Gramene" id="TraesSYM6A03G03247650.1">
    <property type="protein sequence ID" value="TraesSYM6A03G03247650.1"/>
    <property type="gene ID" value="TraesSYM6A03G03247650"/>
</dbReference>
<evidence type="ECO:0000256" key="1">
    <source>
        <dbReference type="SAM" id="MobiDB-lite"/>
    </source>
</evidence>
<dbReference type="GeneID" id="123127282"/>
<dbReference type="Gramene" id="TraesMAC6A03G03306160.1">
    <property type="protein sequence ID" value="TraesMAC6A03G03306160.1"/>
    <property type="gene ID" value="TraesMAC6A03G03306160"/>
</dbReference>
<dbReference type="PaxDb" id="4565-Traes_6AS_041D0C21F.1"/>
<dbReference type="AlphaFoldDB" id="A0A3B6NP81"/>
<dbReference type="Gramene" id="TraesCLE_scaffold_094304_01G000200.1">
    <property type="protein sequence ID" value="TraesCLE_scaffold_094304_01G000200.1"/>
    <property type="gene ID" value="TraesCLE_scaffold_094304_01G000200"/>
</dbReference>
<reference evidence="2" key="2">
    <citation type="submission" date="2018-10" db="UniProtKB">
        <authorList>
            <consortium name="EnsemblPlants"/>
        </authorList>
    </citation>
    <scope>IDENTIFICATION</scope>
</reference>
<dbReference type="Gramene" id="TraesCS6A02G180800.1">
    <property type="protein sequence ID" value="TraesCS6A02G180800.1"/>
    <property type="gene ID" value="TraesCS6A02G180800"/>
</dbReference>
<dbReference type="Gramene" id="TraesJAG6A03G03301060.1">
    <property type="protein sequence ID" value="TraesJAG6A03G03301060.1"/>
    <property type="gene ID" value="TraesJAG6A03G03301060"/>
</dbReference>
<organism evidence="2">
    <name type="scientific">Triticum aestivum</name>
    <name type="common">Wheat</name>
    <dbReference type="NCBI Taxonomy" id="4565"/>
    <lineage>
        <taxon>Eukaryota</taxon>
        <taxon>Viridiplantae</taxon>
        <taxon>Streptophyta</taxon>
        <taxon>Embryophyta</taxon>
        <taxon>Tracheophyta</taxon>
        <taxon>Spermatophyta</taxon>
        <taxon>Magnoliopsida</taxon>
        <taxon>Liliopsida</taxon>
        <taxon>Poales</taxon>
        <taxon>Poaceae</taxon>
        <taxon>BOP clade</taxon>
        <taxon>Pooideae</taxon>
        <taxon>Triticodae</taxon>
        <taxon>Triticeae</taxon>
        <taxon>Triticinae</taxon>
        <taxon>Triticum</taxon>
    </lineage>
</organism>
<evidence type="ECO:0000313" key="3">
    <source>
        <dbReference type="Proteomes" id="UP000019116"/>
    </source>
</evidence>
<dbReference type="Gramene" id="TraesARI6A03G03262280.1">
    <property type="protein sequence ID" value="TraesARI6A03G03262280.1"/>
    <property type="gene ID" value="TraesARI6A03G03262280"/>
</dbReference>
<feature type="region of interest" description="Disordered" evidence="1">
    <location>
        <begin position="96"/>
        <end position="121"/>
    </location>
</feature>
<dbReference type="RefSeq" id="XP_044402861.1">
    <property type="nucleotide sequence ID" value="XM_044546926.1"/>
</dbReference>
<dbReference type="Gramene" id="TraesLDM6A03G03310200.1">
    <property type="protein sequence ID" value="TraesLDM6A03G03310200.1"/>
    <property type="gene ID" value="TraesLDM6A03G03310200"/>
</dbReference>
<dbReference type="Gramene" id="TraesJUL6A03G03332930.1">
    <property type="protein sequence ID" value="TraesJUL6A03G03332930.1"/>
    <property type="gene ID" value="TraesJUL6A03G03332930"/>
</dbReference>
<dbReference type="OrthoDB" id="1869542at2759"/>
<sequence length="177" mass="20159">MDSGSDSDSAPEELTAVQGVEKHEEISKVEKDSAVRATQEEKDRRKRWAQRKTSSKLNKKKPLKVEDKDTEVDEETHAMPGTLPKSVIEMLAAREKQTFSSDSEEENVNQKVQKKKKRLKTATTGPETILLKDVRSTEHIKKALEFLSRRKNQVPRSNAVLKNPNAMRLFNKPNFTS</sequence>
<dbReference type="Gramene" id="TraesROB_scaffold_094948_01G000300.1">
    <property type="protein sequence ID" value="TraesROB_scaffold_094948_01G000300.1"/>
    <property type="gene ID" value="TraesROB_scaffold_094948_01G000300"/>
</dbReference>
<dbReference type="KEGG" id="taes:123127282"/>
<dbReference type="EnsemblPlants" id="TraesCS6A02G180800.1">
    <property type="protein sequence ID" value="TraesCS6A02G180800.1"/>
    <property type="gene ID" value="TraesCS6A02G180800"/>
</dbReference>
<proteinExistence type="predicted"/>
<dbReference type="Gramene" id="TraesCAD_scaffold_086440_01G000200.1">
    <property type="protein sequence ID" value="TraesCAD_scaffold_086440_01G000200.1"/>
    <property type="gene ID" value="TraesCAD_scaffold_086440_01G000200"/>
</dbReference>
<evidence type="ECO:0000313" key="2">
    <source>
        <dbReference type="EnsemblPlants" id="TraesCS6A02G180800.1"/>
    </source>
</evidence>
<feature type="region of interest" description="Disordered" evidence="1">
    <location>
        <begin position="1"/>
        <end position="83"/>
    </location>
</feature>
<name>A0A3B6NP81_WHEAT</name>
<dbReference type="Gramene" id="TraesPARA_EIv1.0_1931670.1">
    <property type="protein sequence ID" value="TraesPARA_EIv1.0_1931670.1.CDS"/>
    <property type="gene ID" value="TraesPARA_EIv1.0_1931670"/>
</dbReference>
<dbReference type="Gramene" id="TraesSTA6A03G03297260.1">
    <property type="protein sequence ID" value="TraesSTA6A03G03297260.1"/>
    <property type="gene ID" value="TraesSTA6A03G03297260"/>
</dbReference>
<feature type="compositionally biased region" description="Basic residues" evidence="1">
    <location>
        <begin position="44"/>
        <end position="62"/>
    </location>
</feature>